<dbReference type="Gene3D" id="1.10.150.130">
    <property type="match status" value="1"/>
</dbReference>
<protein>
    <submittedName>
        <fullName evidence="6">Tyrosine-type recombinase/integrase</fullName>
    </submittedName>
</protein>
<dbReference type="Pfam" id="PF00589">
    <property type="entry name" value="Phage_integrase"/>
    <property type="match status" value="1"/>
</dbReference>
<evidence type="ECO:0000256" key="1">
    <source>
        <dbReference type="ARBA" id="ARBA00008857"/>
    </source>
</evidence>
<dbReference type="PROSITE" id="PS51898">
    <property type="entry name" value="TYR_RECOMBINASE"/>
    <property type="match status" value="1"/>
</dbReference>
<dbReference type="InterPro" id="IPR013762">
    <property type="entry name" value="Integrase-like_cat_sf"/>
</dbReference>
<dbReference type="EMBL" id="JAMGBE010000002">
    <property type="protein sequence ID" value="MCL6729883.1"/>
    <property type="molecule type" value="Genomic_DNA"/>
</dbReference>
<dbReference type="InterPro" id="IPR002104">
    <property type="entry name" value="Integrase_catalytic"/>
</dbReference>
<name>A0ABT0S2L5_9SPHN</name>
<keyword evidence="2" id="KW-0229">DNA integration</keyword>
<keyword evidence="4" id="KW-0233">DNA recombination</keyword>
<evidence type="ECO:0000256" key="2">
    <source>
        <dbReference type="ARBA" id="ARBA00022908"/>
    </source>
</evidence>
<dbReference type="Pfam" id="PF14659">
    <property type="entry name" value="Phage_int_SAM_3"/>
    <property type="match status" value="1"/>
</dbReference>
<evidence type="ECO:0000259" key="5">
    <source>
        <dbReference type="PROSITE" id="PS51898"/>
    </source>
</evidence>
<dbReference type="InterPro" id="IPR011010">
    <property type="entry name" value="DNA_brk_join_enz"/>
</dbReference>
<comment type="similarity">
    <text evidence="1">Belongs to the 'phage' integrase family.</text>
</comment>
<gene>
    <name evidence="6" type="ORF">LZ538_07415</name>
</gene>
<evidence type="ECO:0000256" key="4">
    <source>
        <dbReference type="ARBA" id="ARBA00023172"/>
    </source>
</evidence>
<evidence type="ECO:0000313" key="6">
    <source>
        <dbReference type="EMBL" id="MCL6729883.1"/>
    </source>
</evidence>
<dbReference type="InterPro" id="IPR010998">
    <property type="entry name" value="Integrase_recombinase_N"/>
</dbReference>
<organism evidence="6 7">
    <name type="scientific">Sphingomonas hankyongi</name>
    <dbReference type="NCBI Taxonomy" id="2908209"/>
    <lineage>
        <taxon>Bacteria</taxon>
        <taxon>Pseudomonadati</taxon>
        <taxon>Pseudomonadota</taxon>
        <taxon>Alphaproteobacteria</taxon>
        <taxon>Sphingomonadales</taxon>
        <taxon>Sphingomonadaceae</taxon>
        <taxon>Sphingomonas</taxon>
    </lineage>
</organism>
<dbReference type="Proteomes" id="UP001165342">
    <property type="component" value="Unassembled WGS sequence"/>
</dbReference>
<feature type="domain" description="Tyr recombinase" evidence="5">
    <location>
        <begin position="174"/>
        <end position="380"/>
    </location>
</feature>
<evidence type="ECO:0000313" key="7">
    <source>
        <dbReference type="Proteomes" id="UP001165342"/>
    </source>
</evidence>
<proteinExistence type="inferred from homology"/>
<dbReference type="Gene3D" id="1.10.443.10">
    <property type="entry name" value="Intergrase catalytic core"/>
    <property type="match status" value="1"/>
</dbReference>
<dbReference type="InterPro" id="IPR004107">
    <property type="entry name" value="Integrase_SAM-like_N"/>
</dbReference>
<evidence type="ECO:0000256" key="3">
    <source>
        <dbReference type="ARBA" id="ARBA00023125"/>
    </source>
</evidence>
<dbReference type="PANTHER" id="PTHR30629:SF2">
    <property type="entry name" value="PROPHAGE INTEGRASE INTS-RELATED"/>
    <property type="match status" value="1"/>
</dbReference>
<sequence>MATVKKRAWTTAAGEKRDAFRVSYTDSSGKRQHKQFTLKRDADAYRIKVEGELAQGIHTPDAKSATVAEAADVWIASCEASGCDRGTLKTYREIANRHIKPQIGNEKLSRLSAPRVVEFRDAMMVTRSHAMAGKAVRHLSMILAEAMRRGLVAQNVARAVKVKRPRGEHQKLAKRAEIPPAEHLKAMIEAADQLGDEDPRLPVLLRVVMLGGLRASEARGFAWPSADLKIPSLSVTQRADRWNEIGRPKSNAGHRCVPIGPRLATTLKAWQLRCPPSKLNLMFPNARGGVIDQKGFIGLLVKVQVAAGLALDTGRKDRKGRTIWAPRYDWHHLRHVAASNWLNDGIDLKRLQVWIGHENIQLTIDVYGHLIIDAKKDAALAAGAEAALLA</sequence>
<keyword evidence="7" id="KW-1185">Reference proteome</keyword>
<dbReference type="SUPFAM" id="SSF56349">
    <property type="entry name" value="DNA breaking-rejoining enzymes"/>
    <property type="match status" value="1"/>
</dbReference>
<comment type="caution">
    <text evidence="6">The sequence shown here is derived from an EMBL/GenBank/DDBJ whole genome shotgun (WGS) entry which is preliminary data.</text>
</comment>
<dbReference type="InterPro" id="IPR050808">
    <property type="entry name" value="Phage_Integrase"/>
</dbReference>
<accession>A0ABT0S2L5</accession>
<keyword evidence="3" id="KW-0238">DNA-binding</keyword>
<dbReference type="PANTHER" id="PTHR30629">
    <property type="entry name" value="PROPHAGE INTEGRASE"/>
    <property type="match status" value="1"/>
</dbReference>
<reference evidence="6" key="1">
    <citation type="submission" date="2022-05" db="EMBL/GenBank/DDBJ databases">
        <authorList>
            <person name="Jo J.-H."/>
            <person name="Im W.-T."/>
        </authorList>
    </citation>
    <scope>NUCLEOTIDE SEQUENCE</scope>
    <source>
        <strain evidence="6">SE220</strain>
    </source>
</reference>
<dbReference type="RefSeq" id="WP_249831350.1">
    <property type="nucleotide sequence ID" value="NZ_JAMGBE010000002.1"/>
</dbReference>